<dbReference type="Pfam" id="PF14856">
    <property type="entry name" value="Hce2"/>
    <property type="match status" value="1"/>
</dbReference>
<feature type="chain" id="PRO_5008267162" description="Ecp2 effector protein-like domain-containing protein" evidence="1">
    <location>
        <begin position="21"/>
        <end position="196"/>
    </location>
</feature>
<dbReference type="EMBL" id="CM003104">
    <property type="protein sequence ID" value="KUI71688.1"/>
    <property type="molecule type" value="Genomic_DNA"/>
</dbReference>
<organism evidence="3 4">
    <name type="scientific">Cytospora mali</name>
    <name type="common">Apple Valsa canker fungus</name>
    <name type="synonym">Valsa mali</name>
    <dbReference type="NCBI Taxonomy" id="578113"/>
    <lineage>
        <taxon>Eukaryota</taxon>
        <taxon>Fungi</taxon>
        <taxon>Dikarya</taxon>
        <taxon>Ascomycota</taxon>
        <taxon>Pezizomycotina</taxon>
        <taxon>Sordariomycetes</taxon>
        <taxon>Sordariomycetidae</taxon>
        <taxon>Diaporthales</taxon>
        <taxon>Cytosporaceae</taxon>
        <taxon>Cytospora</taxon>
    </lineage>
</organism>
<evidence type="ECO:0000256" key="1">
    <source>
        <dbReference type="SAM" id="SignalP"/>
    </source>
</evidence>
<keyword evidence="1" id="KW-0732">Signal</keyword>
<evidence type="ECO:0000259" key="2">
    <source>
        <dbReference type="Pfam" id="PF14856"/>
    </source>
</evidence>
<dbReference type="Proteomes" id="UP000078559">
    <property type="component" value="Chromosome 7"/>
</dbReference>
<proteinExistence type="predicted"/>
<keyword evidence="4" id="KW-1185">Reference proteome</keyword>
<dbReference type="OrthoDB" id="5215277at2759"/>
<accession>A0A194W6I1</accession>
<dbReference type="SMR" id="A0A194W6I1"/>
<sequence>MKFATILFHALTSLASAALAGPVYHNEALTSRGFIPGHIVWQSTANRTQSPMAPWFGSVKACQRTTYYSGTPASGIHRSDCQKLVDQINSDPGYWEMWWWDSTTDYKTLASNGTCNFAISRNDGESSGSNHSSDIAIIGNTDVVGILNHVLSYGSGENINSNNIAGDMNCKWYFANNAMIEFVVRNNVAVQESGGP</sequence>
<gene>
    <name evidence="3" type="ORF">VM1G_07403</name>
</gene>
<reference evidence="3" key="1">
    <citation type="submission" date="2014-12" db="EMBL/GenBank/DDBJ databases">
        <title>Genome Sequence of Valsa Canker Pathogens Uncovers a Specific Adaption of Colonization on Woody Bark.</title>
        <authorList>
            <person name="Yin Z."/>
            <person name="Liu H."/>
            <person name="Gao X."/>
            <person name="Li Z."/>
            <person name="Song N."/>
            <person name="Ke X."/>
            <person name="Dai Q."/>
            <person name="Wu Y."/>
            <person name="Sun Y."/>
            <person name="Xu J.-R."/>
            <person name="Kang Z.K."/>
            <person name="Wang L."/>
            <person name="Huang L."/>
        </authorList>
    </citation>
    <scope>NUCLEOTIDE SEQUENCE [LARGE SCALE GENOMIC DNA]</scope>
    <source>
        <strain evidence="3">03-8</strain>
    </source>
</reference>
<feature type="domain" description="Ecp2 effector protein-like" evidence="2">
    <location>
        <begin position="62"/>
        <end position="170"/>
    </location>
</feature>
<dbReference type="AlphaFoldDB" id="A0A194W6I1"/>
<evidence type="ECO:0000313" key="3">
    <source>
        <dbReference type="EMBL" id="KUI71688.1"/>
    </source>
</evidence>
<protein>
    <recommendedName>
        <fullName evidence="2">Ecp2 effector protein-like domain-containing protein</fullName>
    </recommendedName>
</protein>
<evidence type="ECO:0000313" key="4">
    <source>
        <dbReference type="Proteomes" id="UP000078559"/>
    </source>
</evidence>
<name>A0A194W6I1_CYTMA</name>
<feature type="signal peptide" evidence="1">
    <location>
        <begin position="1"/>
        <end position="20"/>
    </location>
</feature>
<dbReference type="InterPro" id="IPR029226">
    <property type="entry name" value="Ecp2-like"/>
</dbReference>